<protein>
    <submittedName>
        <fullName evidence="1">Uncharacterized protein</fullName>
    </submittedName>
</protein>
<comment type="caution">
    <text evidence="1">The sequence shown here is derived from an EMBL/GenBank/DDBJ whole genome shotgun (WGS) entry which is preliminary data.</text>
</comment>
<reference evidence="1 2" key="1">
    <citation type="journal article" date="2020" name="Microorganisms">
        <title>Osmotic Adaptation and Compatible Solute Biosynthesis of Phototrophic Bacteria as Revealed from Genome Analyses.</title>
        <authorList>
            <person name="Imhoff J.F."/>
            <person name="Rahn T."/>
            <person name="Kunzel S."/>
            <person name="Keller A."/>
            <person name="Neulinger S.C."/>
        </authorList>
    </citation>
    <scope>NUCLEOTIDE SEQUENCE [LARGE SCALE GENOMIC DNA]</scope>
    <source>
        <strain evidence="1 2">DSM 15382</strain>
    </source>
</reference>
<proteinExistence type="predicted"/>
<dbReference type="Proteomes" id="UP000697995">
    <property type="component" value="Unassembled WGS sequence"/>
</dbReference>
<accession>A0ABS1CVK4</accession>
<gene>
    <name evidence="1" type="ORF">CKO45_09905</name>
</gene>
<name>A0ABS1CVK4_9PROT</name>
<keyword evidence="2" id="KW-1185">Reference proteome</keyword>
<evidence type="ECO:0000313" key="2">
    <source>
        <dbReference type="Proteomes" id="UP000697995"/>
    </source>
</evidence>
<organism evidence="1 2">
    <name type="scientific">Paracraurococcus ruber</name>
    <dbReference type="NCBI Taxonomy" id="77675"/>
    <lineage>
        <taxon>Bacteria</taxon>
        <taxon>Pseudomonadati</taxon>
        <taxon>Pseudomonadota</taxon>
        <taxon>Alphaproteobacteria</taxon>
        <taxon>Acetobacterales</taxon>
        <taxon>Roseomonadaceae</taxon>
        <taxon>Paracraurococcus</taxon>
    </lineage>
</organism>
<sequence length="175" mass="18528">MGRILAFAPRLLHGYPSTAAALEPAETLLLLATRGWVEDARRAADPWPRLGAMAAAAGLPPAAASLDMLLRVIARTARRPLAIGCPGCPGLGPDEQRLLHAARLAQGRETGLARQVLREGWLSDQGARFAIGPLQGLGDLFLAAGFVLRPRLLPDRMAPEDGAAAPWPAAHPPRH</sequence>
<dbReference type="EMBL" id="NRSG01000056">
    <property type="protein sequence ID" value="MBK1658544.1"/>
    <property type="molecule type" value="Genomic_DNA"/>
</dbReference>
<evidence type="ECO:0000313" key="1">
    <source>
        <dbReference type="EMBL" id="MBK1658544.1"/>
    </source>
</evidence>